<dbReference type="Pfam" id="PF00075">
    <property type="entry name" value="RNase_H"/>
    <property type="match status" value="1"/>
</dbReference>
<reference evidence="2" key="1">
    <citation type="submission" date="2021-06" db="EMBL/GenBank/DDBJ databases">
        <authorList>
            <person name="Kallberg Y."/>
            <person name="Tangrot J."/>
            <person name="Rosling A."/>
        </authorList>
    </citation>
    <scope>NUCLEOTIDE SEQUENCE</scope>
    <source>
        <strain evidence="2">MA453B</strain>
    </source>
</reference>
<dbReference type="GO" id="GO:0003676">
    <property type="term" value="F:nucleic acid binding"/>
    <property type="evidence" value="ECO:0007669"/>
    <property type="project" value="InterPro"/>
</dbReference>
<dbReference type="EMBL" id="CAJVPY010028415">
    <property type="protein sequence ID" value="CAG8792630.1"/>
    <property type="molecule type" value="Genomic_DNA"/>
</dbReference>
<dbReference type="InterPro" id="IPR036397">
    <property type="entry name" value="RNaseH_sf"/>
</dbReference>
<dbReference type="OrthoDB" id="128665at2759"/>
<evidence type="ECO:0000313" key="3">
    <source>
        <dbReference type="Proteomes" id="UP000789405"/>
    </source>
</evidence>
<evidence type="ECO:0000313" key="2">
    <source>
        <dbReference type="EMBL" id="CAG8792630.1"/>
    </source>
</evidence>
<organism evidence="2 3">
    <name type="scientific">Dentiscutata erythropus</name>
    <dbReference type="NCBI Taxonomy" id="1348616"/>
    <lineage>
        <taxon>Eukaryota</taxon>
        <taxon>Fungi</taxon>
        <taxon>Fungi incertae sedis</taxon>
        <taxon>Mucoromycota</taxon>
        <taxon>Glomeromycotina</taxon>
        <taxon>Glomeromycetes</taxon>
        <taxon>Diversisporales</taxon>
        <taxon>Gigasporaceae</taxon>
        <taxon>Dentiscutata</taxon>
    </lineage>
</organism>
<dbReference type="InterPro" id="IPR012337">
    <property type="entry name" value="RNaseH-like_sf"/>
</dbReference>
<dbReference type="SUPFAM" id="SSF53098">
    <property type="entry name" value="Ribonuclease H-like"/>
    <property type="match status" value="1"/>
</dbReference>
<protein>
    <submittedName>
        <fullName evidence="2">1151_t:CDS:1</fullName>
    </submittedName>
</protein>
<comment type="caution">
    <text evidence="2">The sequence shown here is derived from an EMBL/GenBank/DDBJ whole genome shotgun (WGS) entry which is preliminary data.</text>
</comment>
<feature type="non-terminal residue" evidence="2">
    <location>
        <position position="1"/>
    </location>
</feature>
<dbReference type="Proteomes" id="UP000789405">
    <property type="component" value="Unassembled WGS sequence"/>
</dbReference>
<dbReference type="InterPro" id="IPR002156">
    <property type="entry name" value="RNaseH_domain"/>
</dbReference>
<dbReference type="GO" id="GO:0004523">
    <property type="term" value="F:RNA-DNA hybrid ribonuclease activity"/>
    <property type="evidence" value="ECO:0007669"/>
    <property type="project" value="InterPro"/>
</dbReference>
<gene>
    <name evidence="2" type="ORF">DERYTH_LOCUS21736</name>
</gene>
<evidence type="ECO:0000259" key="1">
    <source>
        <dbReference type="Pfam" id="PF00075"/>
    </source>
</evidence>
<sequence>QAEDYIKVDNFDDDVLNIWTDGSCNQYPKINADLVLRMNYLIKNREGKTYFKHVKAHSGVHENEQADRLAFLGSQKEFRKLNLEPAKGKIDFYFKKENKDDSENATDNYLLEFVRVLNLLEQDADKEKLVIQTRNKNIYLMLEENRIEKWLKNDWCNAHKQKLKAPKDICLRINELVKDRKKSLEFVSPINFVRSTSVTSTKEMASLVDYIKVSAAKGRLQDTNIYTTTTPMSMGRFK</sequence>
<dbReference type="Gene3D" id="3.30.420.10">
    <property type="entry name" value="Ribonuclease H-like superfamily/Ribonuclease H"/>
    <property type="match status" value="2"/>
</dbReference>
<feature type="domain" description="RNase H type-1" evidence="1">
    <location>
        <begin position="23"/>
        <end position="72"/>
    </location>
</feature>
<proteinExistence type="predicted"/>
<keyword evidence="3" id="KW-1185">Reference proteome</keyword>
<dbReference type="AlphaFoldDB" id="A0A9N9P177"/>
<name>A0A9N9P177_9GLOM</name>
<accession>A0A9N9P177</accession>